<evidence type="ECO:0000256" key="3">
    <source>
        <dbReference type="ARBA" id="ARBA00022989"/>
    </source>
</evidence>
<sequence>MPTVRIITSQNIDIDYDIASLSQRIAARSVDYMVFMCAYTVAFMIFLAYAGISQNEIGRNGNIDQGMFIILIGIWLALCVFYDLFTEMFLNGQSLGKRALKIKVISLNGGRPSIGQYLLRWVFRIIDFGVTLGSAAVVSVAFSDKKQRIGDMIAGTTLVKTTPHDDFTSLIFIQPGLDYKPTYPEVMQLIDKDIVLIHDIIRNFNQTRNNLLIFKLAHRIKTFLNVAYPSQTNDYQFLEIILNDYNYLSAGRA</sequence>
<evidence type="ECO:0000256" key="5">
    <source>
        <dbReference type="SAM" id="Phobius"/>
    </source>
</evidence>
<evidence type="ECO:0000313" key="8">
    <source>
        <dbReference type="Proteomes" id="UP000014174"/>
    </source>
</evidence>
<comment type="subcellular location">
    <subcellularLocation>
        <location evidence="1">Membrane</location>
        <topology evidence="1">Multi-pass membrane protein</topology>
    </subcellularLocation>
</comment>
<dbReference type="PANTHER" id="PTHR38480:SF1">
    <property type="entry name" value="SLR0254 PROTEIN"/>
    <property type="match status" value="1"/>
</dbReference>
<dbReference type="OrthoDB" id="9814143at2"/>
<name>R9GUM3_9SPHI</name>
<dbReference type="Pfam" id="PF06271">
    <property type="entry name" value="RDD"/>
    <property type="match status" value="1"/>
</dbReference>
<reference evidence="7 8" key="1">
    <citation type="journal article" date="2013" name="Genome Announc.">
        <title>Draft Genome Sequence of Arcticibacter svalbardensis Strain MN12-7T, a Member of the Family Sphingobacteriaceae Isolated from an Arctic Soil Sample.</title>
        <authorList>
            <person name="Shivaji S."/>
            <person name="Ara S."/>
            <person name="Prasad S."/>
            <person name="Manasa B.P."/>
            <person name="Begum Z."/>
            <person name="Singh A."/>
            <person name="Kumar Pinnaka A."/>
        </authorList>
    </citation>
    <scope>NUCLEOTIDE SEQUENCE [LARGE SCALE GENOMIC DNA]</scope>
    <source>
        <strain evidence="7 8">MN12-7</strain>
    </source>
</reference>
<dbReference type="AlphaFoldDB" id="R9GUM3"/>
<dbReference type="EMBL" id="AQPN01000051">
    <property type="protein sequence ID" value="EOR95431.1"/>
    <property type="molecule type" value="Genomic_DNA"/>
</dbReference>
<keyword evidence="3 5" id="KW-1133">Transmembrane helix</keyword>
<evidence type="ECO:0000256" key="2">
    <source>
        <dbReference type="ARBA" id="ARBA00022692"/>
    </source>
</evidence>
<dbReference type="GO" id="GO:0016020">
    <property type="term" value="C:membrane"/>
    <property type="evidence" value="ECO:0007669"/>
    <property type="project" value="UniProtKB-SubCell"/>
</dbReference>
<feature type="transmembrane region" description="Helical" evidence="5">
    <location>
        <begin position="121"/>
        <end position="142"/>
    </location>
</feature>
<dbReference type="Proteomes" id="UP000014174">
    <property type="component" value="Unassembled WGS sequence"/>
</dbReference>
<keyword evidence="8" id="KW-1185">Reference proteome</keyword>
<protein>
    <recommendedName>
        <fullName evidence="6">RDD domain-containing protein</fullName>
    </recommendedName>
</protein>
<proteinExistence type="predicted"/>
<evidence type="ECO:0000256" key="1">
    <source>
        <dbReference type="ARBA" id="ARBA00004141"/>
    </source>
</evidence>
<evidence type="ECO:0000313" key="7">
    <source>
        <dbReference type="EMBL" id="EOR95431.1"/>
    </source>
</evidence>
<feature type="transmembrane region" description="Helical" evidence="5">
    <location>
        <begin position="64"/>
        <end position="85"/>
    </location>
</feature>
<accession>R9GUM3</accession>
<feature type="domain" description="RDD" evidence="6">
    <location>
        <begin position="19"/>
        <end position="155"/>
    </location>
</feature>
<gene>
    <name evidence="7" type="ORF">ADIARSV_1432</name>
</gene>
<keyword evidence="2 5" id="KW-0812">Transmembrane</keyword>
<feature type="transmembrane region" description="Helical" evidence="5">
    <location>
        <begin position="32"/>
        <end position="52"/>
    </location>
</feature>
<evidence type="ECO:0000256" key="4">
    <source>
        <dbReference type="ARBA" id="ARBA00023136"/>
    </source>
</evidence>
<organism evidence="7 8">
    <name type="scientific">Arcticibacter svalbardensis MN12-7</name>
    <dbReference type="NCBI Taxonomy" id="1150600"/>
    <lineage>
        <taxon>Bacteria</taxon>
        <taxon>Pseudomonadati</taxon>
        <taxon>Bacteroidota</taxon>
        <taxon>Sphingobacteriia</taxon>
        <taxon>Sphingobacteriales</taxon>
        <taxon>Sphingobacteriaceae</taxon>
        <taxon>Arcticibacter</taxon>
    </lineage>
</organism>
<dbReference type="PANTHER" id="PTHR38480">
    <property type="entry name" value="SLR0254 PROTEIN"/>
    <property type="match status" value="1"/>
</dbReference>
<comment type="caution">
    <text evidence="7">The sequence shown here is derived from an EMBL/GenBank/DDBJ whole genome shotgun (WGS) entry which is preliminary data.</text>
</comment>
<dbReference type="eggNOG" id="COG1714">
    <property type="taxonomic scope" value="Bacteria"/>
</dbReference>
<dbReference type="RefSeq" id="WP_016194673.1">
    <property type="nucleotide sequence ID" value="NZ_AQPN01000051.1"/>
</dbReference>
<dbReference type="InterPro" id="IPR010432">
    <property type="entry name" value="RDD"/>
</dbReference>
<evidence type="ECO:0000259" key="6">
    <source>
        <dbReference type="Pfam" id="PF06271"/>
    </source>
</evidence>
<keyword evidence="4 5" id="KW-0472">Membrane</keyword>
<dbReference type="STRING" id="1150600.ADIARSV_1432"/>